<dbReference type="EMBL" id="QZWG01000009">
    <property type="protein sequence ID" value="RZB92119.1"/>
    <property type="molecule type" value="Genomic_DNA"/>
</dbReference>
<dbReference type="AlphaFoldDB" id="A0A445J185"/>
<comment type="caution">
    <text evidence="1">The sequence shown here is derived from an EMBL/GenBank/DDBJ whole genome shotgun (WGS) entry which is preliminary data.</text>
</comment>
<name>A0A445J185_GLYSO</name>
<proteinExistence type="predicted"/>
<organism evidence="1 2">
    <name type="scientific">Glycine soja</name>
    <name type="common">Wild soybean</name>
    <dbReference type="NCBI Taxonomy" id="3848"/>
    <lineage>
        <taxon>Eukaryota</taxon>
        <taxon>Viridiplantae</taxon>
        <taxon>Streptophyta</taxon>
        <taxon>Embryophyta</taxon>
        <taxon>Tracheophyta</taxon>
        <taxon>Spermatophyta</taxon>
        <taxon>Magnoliopsida</taxon>
        <taxon>eudicotyledons</taxon>
        <taxon>Gunneridae</taxon>
        <taxon>Pentapetalae</taxon>
        <taxon>rosids</taxon>
        <taxon>fabids</taxon>
        <taxon>Fabales</taxon>
        <taxon>Fabaceae</taxon>
        <taxon>Papilionoideae</taxon>
        <taxon>50 kb inversion clade</taxon>
        <taxon>NPAAA clade</taxon>
        <taxon>indigoferoid/millettioid clade</taxon>
        <taxon>Phaseoleae</taxon>
        <taxon>Glycine</taxon>
        <taxon>Glycine subgen. Soja</taxon>
    </lineage>
</organism>
<evidence type="ECO:0000313" key="2">
    <source>
        <dbReference type="Proteomes" id="UP000289340"/>
    </source>
</evidence>
<accession>A0A445J185</accession>
<gene>
    <name evidence="1" type="ORF">D0Y65_024235</name>
</gene>
<protein>
    <submittedName>
        <fullName evidence="1">Uncharacterized protein</fullName>
    </submittedName>
</protein>
<sequence>MSKQPIDPYKHLDMVLNLNGTLTRLRHIPHTAPSSDPTLPVLTKDLTINQQNNTWLYLFLPRIALSPNPKK</sequence>
<evidence type="ECO:0000313" key="1">
    <source>
        <dbReference type="EMBL" id="RZB92119.1"/>
    </source>
</evidence>
<dbReference type="Proteomes" id="UP000289340">
    <property type="component" value="Chromosome 9"/>
</dbReference>
<reference evidence="1 2" key="1">
    <citation type="submission" date="2018-09" db="EMBL/GenBank/DDBJ databases">
        <title>A high-quality reference genome of wild soybean provides a powerful tool to mine soybean genomes.</title>
        <authorList>
            <person name="Xie M."/>
            <person name="Chung C.Y.L."/>
            <person name="Li M.-W."/>
            <person name="Wong F.-L."/>
            <person name="Chan T.-F."/>
            <person name="Lam H.-M."/>
        </authorList>
    </citation>
    <scope>NUCLEOTIDE SEQUENCE [LARGE SCALE GENOMIC DNA]</scope>
    <source>
        <strain evidence="2">cv. W05</strain>
        <tissue evidence="1">Hypocotyl of etiolated seedlings</tissue>
    </source>
</reference>
<keyword evidence="2" id="KW-1185">Reference proteome</keyword>